<feature type="domain" description="Glycosyltransferase subfamily 4-like N-terminal" evidence="1">
    <location>
        <begin position="50"/>
        <end position="223"/>
    </location>
</feature>
<dbReference type="PANTHER" id="PTHR12526">
    <property type="entry name" value="GLYCOSYLTRANSFERASE"/>
    <property type="match status" value="1"/>
</dbReference>
<evidence type="ECO:0000313" key="3">
    <source>
        <dbReference type="Proteomes" id="UP000784286"/>
    </source>
</evidence>
<sequence length="411" mass="47426">MKKLLQINPVLRVSTSTGRIMQEIGELAMHHGWESYIAYSKGRDGLRECQSHRVPVGCKCDTLWHGVETRLFDRHGLASSAATRTLTRQINEIRPDIIHIHNIHGYFLNYKILFDYLSRCGIPVIWTIHDCWLYTGHCYYYSYVGCNKWQTGCEHCPQKKEFPSSLFLDRSRKNYEDKKRAFTSMPKDKLIIVPVSKWIRGEMQKSFLNGYEYRVIHNGINTDVFDIRDTQNVRTKYKLGNKHVLLGVASIWSKEKGLDDFIKMAHALEEDEVIVLVGIKPEEMKKLPGNIVGIARTENINELAELYSAADAFINPTWQDNYPTVNMESISCGTPVVTYRTGGSIEAVTESTGYIVTQGDIKGLLDAARTIRKAGKLHYQQLCRKYALEHFNKEDRYADYIRLYDELTERH</sequence>
<dbReference type="GO" id="GO:0016757">
    <property type="term" value="F:glycosyltransferase activity"/>
    <property type="evidence" value="ECO:0007669"/>
    <property type="project" value="UniProtKB-KW"/>
</dbReference>
<dbReference type="SUPFAM" id="SSF53756">
    <property type="entry name" value="UDP-Glycosyltransferase/glycogen phosphorylase"/>
    <property type="match status" value="1"/>
</dbReference>
<reference evidence="2" key="1">
    <citation type="journal article" date="2021" name="PeerJ">
        <title>Extensive microbial diversity within the chicken gut microbiome revealed by metagenomics and culture.</title>
        <authorList>
            <person name="Gilroy R."/>
            <person name="Ravi A."/>
            <person name="Getino M."/>
            <person name="Pursley I."/>
            <person name="Horton D.L."/>
            <person name="Alikhan N.F."/>
            <person name="Baker D."/>
            <person name="Gharbi K."/>
            <person name="Hall N."/>
            <person name="Watson M."/>
            <person name="Adriaenssens E.M."/>
            <person name="Foster-Nyarko E."/>
            <person name="Jarju S."/>
            <person name="Secka A."/>
            <person name="Antonio M."/>
            <person name="Oren A."/>
            <person name="Chaudhuri R.R."/>
            <person name="La Ragione R."/>
            <person name="Hildebrand F."/>
            <person name="Pallen M.J."/>
        </authorList>
    </citation>
    <scope>NUCLEOTIDE SEQUENCE</scope>
    <source>
        <strain evidence="2">8470</strain>
    </source>
</reference>
<gene>
    <name evidence="2" type="ORF">H9928_03060</name>
</gene>
<name>A0A948TLJ4_9BACT</name>
<comment type="caution">
    <text evidence="2">The sequence shown here is derived from an EMBL/GenBank/DDBJ whole genome shotgun (WGS) entry which is preliminary data.</text>
</comment>
<dbReference type="Gene3D" id="3.40.50.2000">
    <property type="entry name" value="Glycogen Phosphorylase B"/>
    <property type="match status" value="2"/>
</dbReference>
<dbReference type="InterPro" id="IPR028098">
    <property type="entry name" value="Glyco_trans_4-like_N"/>
</dbReference>
<keyword evidence="2" id="KW-0808">Transferase</keyword>
<evidence type="ECO:0000259" key="1">
    <source>
        <dbReference type="Pfam" id="PF13439"/>
    </source>
</evidence>
<organism evidence="2 3">
    <name type="scientific">Candidatus Phocaeicola excrementipullorum</name>
    <dbReference type="NCBI Taxonomy" id="2838731"/>
    <lineage>
        <taxon>Bacteria</taxon>
        <taxon>Pseudomonadati</taxon>
        <taxon>Bacteroidota</taxon>
        <taxon>Bacteroidia</taxon>
        <taxon>Bacteroidales</taxon>
        <taxon>Bacteroidaceae</taxon>
        <taxon>Phocaeicola</taxon>
    </lineage>
</organism>
<dbReference type="Pfam" id="PF13439">
    <property type="entry name" value="Glyco_transf_4"/>
    <property type="match status" value="1"/>
</dbReference>
<accession>A0A948TLJ4</accession>
<dbReference type="EC" id="2.4.-.-" evidence="2"/>
<reference evidence="2" key="2">
    <citation type="submission" date="2021-04" db="EMBL/GenBank/DDBJ databases">
        <authorList>
            <person name="Gilroy R."/>
        </authorList>
    </citation>
    <scope>NUCLEOTIDE SEQUENCE</scope>
    <source>
        <strain evidence="2">8470</strain>
    </source>
</reference>
<protein>
    <submittedName>
        <fullName evidence="2">Glycosyltransferase</fullName>
        <ecNumber evidence="2">2.4.-.-</ecNumber>
    </submittedName>
</protein>
<keyword evidence="2" id="KW-0328">Glycosyltransferase</keyword>
<dbReference type="Proteomes" id="UP000784286">
    <property type="component" value="Unassembled WGS sequence"/>
</dbReference>
<evidence type="ECO:0000313" key="2">
    <source>
        <dbReference type="EMBL" id="MBU3855532.1"/>
    </source>
</evidence>
<dbReference type="Pfam" id="PF13692">
    <property type="entry name" value="Glyco_trans_1_4"/>
    <property type="match status" value="1"/>
</dbReference>
<dbReference type="EMBL" id="JAHLFJ010000030">
    <property type="protein sequence ID" value="MBU3855532.1"/>
    <property type="molecule type" value="Genomic_DNA"/>
</dbReference>
<dbReference type="AlphaFoldDB" id="A0A948TLJ4"/>
<proteinExistence type="predicted"/>
<dbReference type="PANTHER" id="PTHR12526:SF637">
    <property type="entry name" value="GLYCOSYLTRANSFERASE EPSF-RELATED"/>
    <property type="match status" value="1"/>
</dbReference>